<evidence type="ECO:0000256" key="3">
    <source>
        <dbReference type="ARBA" id="ARBA00022692"/>
    </source>
</evidence>
<evidence type="ECO:0000256" key="7">
    <source>
        <dbReference type="SAM" id="MobiDB-lite"/>
    </source>
</evidence>
<keyword evidence="3 8" id="KW-0812">Transmembrane</keyword>
<sequence>MFSATRTCPKSLCLFSCCNSKVVQWPEQHINPIMHITGNTFSAAGAMASKLSKIYFLICNKFGCIDNTAVVNNLDETHGRVQPQSSPRYGCDNAANSSAGAGPRSSRDNTPEHTQATAFDALVHEIKELREDQSHLDEYFENVKAYYQHNYTGVLKGLEEEQYRCEQDRDLTELYQNEILNVKDELASTEDKISYQSHKRATDIHEALVACHTRLFNLEQQQQVEELDDLDNVTAWTPFGKRFNMLLAVMAVLLVWVSICIVTLMRTHSCTLSTLLFVPFTWLWRHWDAMLDSLHYVVCTKCPEMGDEQ</sequence>
<dbReference type="GO" id="GO:0016020">
    <property type="term" value="C:membrane"/>
    <property type="evidence" value="ECO:0007669"/>
    <property type="project" value="UniProtKB-SubCell"/>
</dbReference>
<evidence type="ECO:0000313" key="9">
    <source>
        <dbReference type="Ensembl" id="ENSSAUP00010063997.1"/>
    </source>
</evidence>
<dbReference type="InterPro" id="IPR019394">
    <property type="entry name" value="TEX28/TMCC"/>
</dbReference>
<dbReference type="AlphaFoldDB" id="A0A671YK23"/>
<reference evidence="9" key="1">
    <citation type="submission" date="2021-04" db="EMBL/GenBank/DDBJ databases">
        <authorList>
            <consortium name="Wellcome Sanger Institute Data Sharing"/>
        </authorList>
    </citation>
    <scope>NUCLEOTIDE SEQUENCE [LARGE SCALE GENOMIC DNA]</scope>
</reference>
<keyword evidence="5" id="KW-0175">Coiled coil</keyword>
<evidence type="ECO:0000256" key="4">
    <source>
        <dbReference type="ARBA" id="ARBA00022989"/>
    </source>
</evidence>
<comment type="similarity">
    <text evidence="2">Belongs to the TEX28 family.</text>
</comment>
<reference evidence="9" key="2">
    <citation type="submission" date="2025-08" db="UniProtKB">
        <authorList>
            <consortium name="Ensembl"/>
        </authorList>
    </citation>
    <scope>IDENTIFICATION</scope>
</reference>
<dbReference type="Pfam" id="PF10267">
    <property type="entry name" value="Tmemb_cc2"/>
    <property type="match status" value="1"/>
</dbReference>
<evidence type="ECO:0000256" key="5">
    <source>
        <dbReference type="ARBA" id="ARBA00023054"/>
    </source>
</evidence>
<gene>
    <name evidence="9" type="primary">LOC115582993</name>
</gene>
<dbReference type="Proteomes" id="UP000472265">
    <property type="component" value="Chromosome 6"/>
</dbReference>
<feature type="region of interest" description="Disordered" evidence="7">
    <location>
        <begin position="78"/>
        <end position="112"/>
    </location>
</feature>
<evidence type="ECO:0000256" key="1">
    <source>
        <dbReference type="ARBA" id="ARBA00004370"/>
    </source>
</evidence>
<keyword evidence="10" id="KW-1185">Reference proteome</keyword>
<evidence type="ECO:0000256" key="6">
    <source>
        <dbReference type="ARBA" id="ARBA00023136"/>
    </source>
</evidence>
<evidence type="ECO:0000313" key="10">
    <source>
        <dbReference type="Proteomes" id="UP000472265"/>
    </source>
</evidence>
<accession>A0A671YK23</accession>
<reference evidence="9" key="3">
    <citation type="submission" date="2025-09" db="UniProtKB">
        <authorList>
            <consortium name="Ensembl"/>
        </authorList>
    </citation>
    <scope>IDENTIFICATION</scope>
</reference>
<dbReference type="GeneTree" id="ENSGT00940000155189"/>
<dbReference type="GO" id="GO:0012505">
    <property type="term" value="C:endomembrane system"/>
    <property type="evidence" value="ECO:0007669"/>
    <property type="project" value="TreeGrafter"/>
</dbReference>
<organism evidence="9 10">
    <name type="scientific">Sparus aurata</name>
    <name type="common">Gilthead sea bream</name>
    <dbReference type="NCBI Taxonomy" id="8175"/>
    <lineage>
        <taxon>Eukaryota</taxon>
        <taxon>Metazoa</taxon>
        <taxon>Chordata</taxon>
        <taxon>Craniata</taxon>
        <taxon>Vertebrata</taxon>
        <taxon>Euteleostomi</taxon>
        <taxon>Actinopterygii</taxon>
        <taxon>Neopterygii</taxon>
        <taxon>Teleostei</taxon>
        <taxon>Neoteleostei</taxon>
        <taxon>Acanthomorphata</taxon>
        <taxon>Eupercaria</taxon>
        <taxon>Spariformes</taxon>
        <taxon>Sparidae</taxon>
        <taxon>Sparus</taxon>
    </lineage>
</organism>
<keyword evidence="4 8" id="KW-1133">Transmembrane helix</keyword>
<dbReference type="Ensembl" id="ENSSAUT00010067053.1">
    <property type="protein sequence ID" value="ENSSAUP00010063997.1"/>
    <property type="gene ID" value="ENSSAUG00010025698.1"/>
</dbReference>
<evidence type="ECO:0000256" key="8">
    <source>
        <dbReference type="SAM" id="Phobius"/>
    </source>
</evidence>
<protein>
    <submittedName>
        <fullName evidence="9">Uncharacterized protein</fullName>
    </submittedName>
</protein>
<dbReference type="PANTHER" id="PTHR17613:SF11">
    <property type="entry name" value="TRANSMEMBRANE AND COILED-COIL DOMAINS PROTEIN 1"/>
    <property type="match status" value="1"/>
</dbReference>
<comment type="subcellular location">
    <subcellularLocation>
        <location evidence="1">Membrane</location>
    </subcellularLocation>
</comment>
<dbReference type="InParanoid" id="A0A671YK23"/>
<dbReference type="OMA" id="MHENHEG"/>
<feature type="transmembrane region" description="Helical" evidence="8">
    <location>
        <begin position="245"/>
        <end position="265"/>
    </location>
</feature>
<dbReference type="PANTHER" id="PTHR17613">
    <property type="entry name" value="CEREBRAL PROTEIN-11-RELATED"/>
    <property type="match status" value="1"/>
</dbReference>
<evidence type="ECO:0000256" key="2">
    <source>
        <dbReference type="ARBA" id="ARBA00008108"/>
    </source>
</evidence>
<keyword evidence="6 8" id="KW-0472">Membrane</keyword>
<proteinExistence type="inferred from homology"/>
<name>A0A671YK23_SPAAU</name>